<comment type="caution">
    <text evidence="1">The sequence shown here is derived from an EMBL/GenBank/DDBJ whole genome shotgun (WGS) entry which is preliminary data.</text>
</comment>
<protein>
    <submittedName>
        <fullName evidence="1">Uncharacterized protein</fullName>
    </submittedName>
</protein>
<name>A0A367LRT6_9HYPO</name>
<evidence type="ECO:0000313" key="2">
    <source>
        <dbReference type="Proteomes" id="UP000253664"/>
    </source>
</evidence>
<keyword evidence="2" id="KW-1185">Reference proteome</keyword>
<evidence type="ECO:0000313" key="1">
    <source>
        <dbReference type="EMBL" id="RCI17165.1"/>
    </source>
</evidence>
<organism evidence="1 2">
    <name type="scientific">Ophiocordyceps polyrhachis-furcata BCC 54312</name>
    <dbReference type="NCBI Taxonomy" id="1330021"/>
    <lineage>
        <taxon>Eukaryota</taxon>
        <taxon>Fungi</taxon>
        <taxon>Dikarya</taxon>
        <taxon>Ascomycota</taxon>
        <taxon>Pezizomycotina</taxon>
        <taxon>Sordariomycetes</taxon>
        <taxon>Hypocreomycetidae</taxon>
        <taxon>Hypocreales</taxon>
        <taxon>Ophiocordycipitaceae</taxon>
        <taxon>Ophiocordyceps</taxon>
    </lineage>
</organism>
<accession>A0A367LRT6</accession>
<sequence length="173" mass="19895">CFAWFFCCAYDRKTDFYCGQEKKVDDRCFLFTLDPKPAGVGLSRTKEDDSAEREGERGWDRRHGPPWIWIFIACRRDETMTDERKEINDMGRQEKTRRPRQLNSGIVVTPKKKKKKSIGQLPYPRPSSLALFFFVFFSSLRPALSPADPALARCRAVAGWPSTHSGFVSRPAP</sequence>
<dbReference type="Proteomes" id="UP000253664">
    <property type="component" value="Unassembled WGS sequence"/>
</dbReference>
<gene>
    <name evidence="1" type="ORF">L249_2815</name>
</gene>
<proteinExistence type="predicted"/>
<reference evidence="1 2" key="1">
    <citation type="journal article" date="2015" name="BMC Genomics">
        <title>Insights from the genome of Ophiocordyceps polyrhachis-furcata to pathogenicity and host specificity in insect fungi.</title>
        <authorList>
            <person name="Wichadakul D."/>
            <person name="Kobmoo N."/>
            <person name="Ingsriswang S."/>
            <person name="Tangphatsornruang S."/>
            <person name="Chantasingh D."/>
            <person name="Luangsa-ard J.J."/>
            <person name="Eurwilaichitr L."/>
        </authorList>
    </citation>
    <scope>NUCLEOTIDE SEQUENCE [LARGE SCALE GENOMIC DNA]</scope>
    <source>
        <strain evidence="1 2">BCC 54312</strain>
    </source>
</reference>
<dbReference type="AlphaFoldDB" id="A0A367LRT6"/>
<feature type="non-terminal residue" evidence="1">
    <location>
        <position position="173"/>
    </location>
</feature>
<feature type="non-terminal residue" evidence="1">
    <location>
        <position position="1"/>
    </location>
</feature>
<dbReference type="EMBL" id="LKCN02000001">
    <property type="protein sequence ID" value="RCI17165.1"/>
    <property type="molecule type" value="Genomic_DNA"/>
</dbReference>